<evidence type="ECO:0000313" key="4">
    <source>
        <dbReference type="EMBL" id="MDP9839046.1"/>
    </source>
</evidence>
<dbReference type="Proteomes" id="UP001241472">
    <property type="component" value="Unassembled WGS sequence"/>
</dbReference>
<dbReference type="CDD" id="cd15457">
    <property type="entry name" value="NADAR"/>
    <property type="match status" value="1"/>
</dbReference>
<reference evidence="4 5" key="1">
    <citation type="submission" date="2023-07" db="EMBL/GenBank/DDBJ databases">
        <title>Sorghum-associated microbial communities from plants grown in Nebraska, USA.</title>
        <authorList>
            <person name="Schachtman D."/>
        </authorList>
    </citation>
    <scope>NUCLEOTIDE SEQUENCE [LARGE SCALE GENOMIC DNA]</scope>
    <source>
        <strain evidence="4 5">DS1307</strain>
    </source>
</reference>
<dbReference type="SUPFAM" id="SSF143990">
    <property type="entry name" value="YbiA-like"/>
    <property type="match status" value="1"/>
</dbReference>
<name>A0ABT9PY57_9HYPH</name>
<dbReference type="NCBIfam" id="TIGR02464">
    <property type="entry name" value="ribofla_fusion"/>
    <property type="match status" value="1"/>
</dbReference>
<comment type="catalytic activity">
    <reaction evidence="2">
        <text>2,5-diamino-6-hydroxy-4-(5-phosphoribosylamino)-pyrimidine + H2O = 2,5,6-triamino-4-hydroxypyrimidine + D-ribose 5-phosphate</text>
        <dbReference type="Rhea" id="RHEA:23436"/>
        <dbReference type="ChEBI" id="CHEBI:15377"/>
        <dbReference type="ChEBI" id="CHEBI:58614"/>
        <dbReference type="ChEBI" id="CHEBI:78346"/>
        <dbReference type="ChEBI" id="CHEBI:137796"/>
    </reaction>
</comment>
<organism evidence="4 5">
    <name type="scientific">Neorhizobium huautlense</name>
    <dbReference type="NCBI Taxonomy" id="67774"/>
    <lineage>
        <taxon>Bacteria</taxon>
        <taxon>Pseudomonadati</taxon>
        <taxon>Pseudomonadota</taxon>
        <taxon>Alphaproteobacteria</taxon>
        <taxon>Hyphomicrobiales</taxon>
        <taxon>Rhizobiaceae</taxon>
        <taxon>Rhizobium/Agrobacterium group</taxon>
        <taxon>Neorhizobium</taxon>
    </lineage>
</organism>
<accession>A0ABT9PY57</accession>
<feature type="domain" description="NADAR" evidence="3">
    <location>
        <begin position="121"/>
        <end position="280"/>
    </location>
</feature>
<dbReference type="EMBL" id="JAUSRF010000013">
    <property type="protein sequence ID" value="MDP9839046.1"/>
    <property type="molecule type" value="Genomic_DNA"/>
</dbReference>
<dbReference type="Gene3D" id="1.10.357.40">
    <property type="entry name" value="YbiA-like"/>
    <property type="match status" value="1"/>
</dbReference>
<evidence type="ECO:0000313" key="5">
    <source>
        <dbReference type="Proteomes" id="UP001241472"/>
    </source>
</evidence>
<keyword evidence="5" id="KW-1185">Reference proteome</keyword>
<dbReference type="Pfam" id="PF08719">
    <property type="entry name" value="NADAR"/>
    <property type="match status" value="1"/>
</dbReference>
<evidence type="ECO:0000256" key="2">
    <source>
        <dbReference type="ARBA" id="ARBA00000751"/>
    </source>
</evidence>
<dbReference type="InterPro" id="IPR012816">
    <property type="entry name" value="NADAR"/>
</dbReference>
<evidence type="ECO:0000256" key="1">
    <source>
        <dbReference type="ARBA" id="ARBA00000022"/>
    </source>
</evidence>
<dbReference type="RefSeq" id="WP_306837506.1">
    <property type="nucleotide sequence ID" value="NZ_JAUSRF010000013.1"/>
</dbReference>
<sequence length="284" mass="32365">MPNAMMLTQPLNPKIFRPMWCRHEDRARTSGKPTEIVTRSRQSHWEASVTDHIVKRAFSKRRKLPINRYQPWPMRRHSRSSSRWKRFVDKGTSGSIYGAMYDNRTAIETAFLSNASLDFLFFWGHRPSRDGRITASCLSQWWPSPFTVNGVTYQTAEHWMMAGKARLFGDEETAEKILAATDPKQVKALGRKARGFDAEAWDREKFSIVAEGSFQKFFQNSELRAFLLSTEDTVLVEASPVDPVWGIGLAADDAAAADPTQWRGENLLGFALMDARARIRAATF</sequence>
<evidence type="ECO:0000259" key="3">
    <source>
        <dbReference type="Pfam" id="PF08719"/>
    </source>
</evidence>
<comment type="catalytic activity">
    <reaction evidence="1">
        <text>5-amino-6-(5-phospho-D-ribosylamino)uracil + H2O = 5,6-diaminouracil + D-ribose 5-phosphate</text>
        <dbReference type="Rhea" id="RHEA:55020"/>
        <dbReference type="ChEBI" id="CHEBI:15377"/>
        <dbReference type="ChEBI" id="CHEBI:46252"/>
        <dbReference type="ChEBI" id="CHEBI:58453"/>
        <dbReference type="ChEBI" id="CHEBI:78346"/>
    </reaction>
</comment>
<protein>
    <submittedName>
        <fullName evidence="4">RibA/ribD-fused uncharacterized protein</fullName>
    </submittedName>
</protein>
<comment type="caution">
    <text evidence="4">The sequence shown here is derived from an EMBL/GenBank/DDBJ whole genome shotgun (WGS) entry which is preliminary data.</text>
</comment>
<gene>
    <name evidence="4" type="ORF">J2T09_003821</name>
</gene>
<proteinExistence type="predicted"/>
<dbReference type="InterPro" id="IPR037238">
    <property type="entry name" value="YbiA-like_sf"/>
</dbReference>